<keyword evidence="1" id="KW-0812">Transmembrane</keyword>
<dbReference type="EMBL" id="QWZQ01000116">
    <property type="protein sequence ID" value="RRK09162.1"/>
    <property type="molecule type" value="Genomic_DNA"/>
</dbReference>
<accession>A0A3R8KJ80</accession>
<feature type="transmembrane region" description="Helical" evidence="1">
    <location>
        <begin position="98"/>
        <end position="119"/>
    </location>
</feature>
<feature type="transmembrane region" description="Helical" evidence="1">
    <location>
        <begin position="256"/>
        <end position="276"/>
    </location>
</feature>
<gene>
    <name evidence="2" type="ORF">D1831_14340</name>
</gene>
<evidence type="ECO:0000313" key="3">
    <source>
        <dbReference type="Proteomes" id="UP000283633"/>
    </source>
</evidence>
<evidence type="ECO:0000256" key="1">
    <source>
        <dbReference type="SAM" id="Phobius"/>
    </source>
</evidence>
<protein>
    <recommendedName>
        <fullName evidence="4">EpsG family protein</fullName>
    </recommendedName>
</protein>
<feature type="transmembrane region" description="Helical" evidence="1">
    <location>
        <begin position="6"/>
        <end position="22"/>
    </location>
</feature>
<proteinExistence type="predicted"/>
<feature type="transmembrane region" description="Helical" evidence="1">
    <location>
        <begin position="131"/>
        <end position="161"/>
    </location>
</feature>
<comment type="caution">
    <text evidence="2">The sequence shown here is derived from an EMBL/GenBank/DDBJ whole genome shotgun (WGS) entry which is preliminary data.</text>
</comment>
<keyword evidence="3" id="KW-1185">Reference proteome</keyword>
<keyword evidence="1" id="KW-1133">Transmembrane helix</keyword>
<keyword evidence="1" id="KW-0472">Membrane</keyword>
<feature type="transmembrane region" description="Helical" evidence="1">
    <location>
        <begin position="173"/>
        <end position="195"/>
    </location>
</feature>
<feature type="non-terminal residue" evidence="2">
    <location>
        <position position="299"/>
    </location>
</feature>
<feature type="transmembrane region" description="Helical" evidence="1">
    <location>
        <begin position="29"/>
        <end position="46"/>
    </location>
</feature>
<dbReference type="AlphaFoldDB" id="A0A3R8KJ80"/>
<name>A0A3R8KJ80_9LACO</name>
<dbReference type="Proteomes" id="UP000283633">
    <property type="component" value="Unassembled WGS sequence"/>
</dbReference>
<reference evidence="2 3" key="1">
    <citation type="submission" date="2018-08" db="EMBL/GenBank/DDBJ databases">
        <title>Genome Lactobacillus garii FI11369.</title>
        <authorList>
            <person name="Diaz M."/>
            <person name="Narbad A."/>
        </authorList>
    </citation>
    <scope>NUCLEOTIDE SEQUENCE [LARGE SCALE GENOMIC DNA]</scope>
    <source>
        <strain evidence="2 3">FI11369</strain>
    </source>
</reference>
<evidence type="ECO:0000313" key="2">
    <source>
        <dbReference type="EMBL" id="RRK09162.1"/>
    </source>
</evidence>
<evidence type="ECO:0008006" key="4">
    <source>
        <dbReference type="Google" id="ProtNLM"/>
    </source>
</evidence>
<sequence length="299" mass="33583">MIIMLLIYPLGASILGITGIVLKDNFRLLYAAGAAFSIAIIGFYFVPTHAIDLTRYYQIIEQYQYMMPTYADIVRSQGFFVGAGTLFKWVATLGNEQLLPAFVGFISSFSYFYISGDYFAFRKVAPLTRVYLLLIGLCLFPFAAAFSNVRNVTACTIVAIALYRDLVKKDRGIVTWCIYALGVSFHIAVLAILLMRVVLFFRQSQHIRVKLLSIIAILTGLAFPQIRNTLMQFFGKGGSYATLNEGAYVTDIGQSLFFWLTKVLFLGVTLVGFLVVMGNYKRNKSDWNFFALILSMCTL</sequence>
<organism evidence="2 3">
    <name type="scientific">Lactiplantibacillus garii</name>
    <dbReference type="NCBI Taxonomy" id="2306423"/>
    <lineage>
        <taxon>Bacteria</taxon>
        <taxon>Bacillati</taxon>
        <taxon>Bacillota</taxon>
        <taxon>Bacilli</taxon>
        <taxon>Lactobacillales</taxon>
        <taxon>Lactobacillaceae</taxon>
        <taxon>Lactiplantibacillus</taxon>
    </lineage>
</organism>
<feature type="transmembrane region" description="Helical" evidence="1">
    <location>
        <begin position="207"/>
        <end position="226"/>
    </location>
</feature>